<gene>
    <name evidence="2" type="ORF">TTHERM_000145379</name>
</gene>
<dbReference type="GeneID" id="24437503"/>
<keyword evidence="1 2" id="KW-0812">Transmembrane</keyword>
<proteinExistence type="predicted"/>
<feature type="transmembrane region" description="Helical" evidence="1">
    <location>
        <begin position="117"/>
        <end position="138"/>
    </location>
</feature>
<keyword evidence="1" id="KW-0472">Membrane</keyword>
<feature type="transmembrane region" description="Helical" evidence="1">
    <location>
        <begin position="39"/>
        <end position="56"/>
    </location>
</feature>
<evidence type="ECO:0000313" key="2">
    <source>
        <dbReference type="EMBL" id="EWS75662.1"/>
    </source>
</evidence>
<reference evidence="3" key="1">
    <citation type="journal article" date="2006" name="PLoS Biol.">
        <title>Macronuclear genome sequence of the ciliate Tetrahymena thermophila, a model eukaryote.</title>
        <authorList>
            <person name="Eisen J.A."/>
            <person name="Coyne R.S."/>
            <person name="Wu M."/>
            <person name="Wu D."/>
            <person name="Thiagarajan M."/>
            <person name="Wortman J.R."/>
            <person name="Badger J.H."/>
            <person name="Ren Q."/>
            <person name="Amedeo P."/>
            <person name="Jones K.M."/>
            <person name="Tallon L.J."/>
            <person name="Delcher A.L."/>
            <person name="Salzberg S.L."/>
            <person name="Silva J.C."/>
            <person name="Haas B.J."/>
            <person name="Majoros W.H."/>
            <person name="Farzad M."/>
            <person name="Carlton J.M."/>
            <person name="Smith R.K. Jr."/>
            <person name="Garg J."/>
            <person name="Pearlman R.E."/>
            <person name="Karrer K.M."/>
            <person name="Sun L."/>
            <person name="Manning G."/>
            <person name="Elde N.C."/>
            <person name="Turkewitz A.P."/>
            <person name="Asai D.J."/>
            <person name="Wilkes D.E."/>
            <person name="Wang Y."/>
            <person name="Cai H."/>
            <person name="Collins K."/>
            <person name="Stewart B.A."/>
            <person name="Lee S.R."/>
            <person name="Wilamowska K."/>
            <person name="Weinberg Z."/>
            <person name="Ruzzo W.L."/>
            <person name="Wloga D."/>
            <person name="Gaertig J."/>
            <person name="Frankel J."/>
            <person name="Tsao C.-C."/>
            <person name="Gorovsky M.A."/>
            <person name="Keeling P.J."/>
            <person name="Waller R.F."/>
            <person name="Patron N.J."/>
            <person name="Cherry J.M."/>
            <person name="Stover N.A."/>
            <person name="Krieger C.J."/>
            <person name="del Toro C."/>
            <person name="Ryder H.F."/>
            <person name="Williamson S.C."/>
            <person name="Barbeau R.A."/>
            <person name="Hamilton E.P."/>
            <person name="Orias E."/>
        </authorList>
    </citation>
    <scope>NUCLEOTIDE SEQUENCE [LARGE SCALE GENOMIC DNA]</scope>
    <source>
        <strain evidence="3">SB210</strain>
    </source>
</reference>
<dbReference type="EMBL" id="GG662793">
    <property type="protein sequence ID" value="EWS75662.1"/>
    <property type="molecule type" value="Genomic_DNA"/>
</dbReference>
<dbReference type="KEGG" id="tet:TTHERM_000145379"/>
<keyword evidence="3" id="KW-1185">Reference proteome</keyword>
<protein>
    <submittedName>
        <fullName evidence="2">Transmembrane protein, putative</fullName>
    </submittedName>
</protein>
<dbReference type="Proteomes" id="UP000009168">
    <property type="component" value="Unassembled WGS sequence"/>
</dbReference>
<keyword evidence="1" id="KW-1133">Transmembrane helix</keyword>
<dbReference type="InParanoid" id="W7XDL1"/>
<evidence type="ECO:0000256" key="1">
    <source>
        <dbReference type="SAM" id="Phobius"/>
    </source>
</evidence>
<name>W7XDL1_TETTS</name>
<evidence type="ECO:0000313" key="3">
    <source>
        <dbReference type="Proteomes" id="UP000009168"/>
    </source>
</evidence>
<sequence length="160" mass="17991">MGSLQNEVIWLQKANLNKTIQAFAFKNLIDSEIAENKQWLAYLCGIAFFLDFSYLISDDISRKKYLAFPCLACPINSCCQSLSVIKPFFPILDTGGLVGRILKKLNRSVFRMLSEKSAVFGDLFNLFFSHLMLCFGIFGSGSVDPKHKDEICNNSAILKT</sequence>
<accession>W7XDL1</accession>
<dbReference type="RefSeq" id="XP_012651808.1">
    <property type="nucleotide sequence ID" value="XM_012796354.1"/>
</dbReference>
<organism evidence="2 3">
    <name type="scientific">Tetrahymena thermophila (strain SB210)</name>
    <dbReference type="NCBI Taxonomy" id="312017"/>
    <lineage>
        <taxon>Eukaryota</taxon>
        <taxon>Sar</taxon>
        <taxon>Alveolata</taxon>
        <taxon>Ciliophora</taxon>
        <taxon>Intramacronucleata</taxon>
        <taxon>Oligohymenophorea</taxon>
        <taxon>Hymenostomatida</taxon>
        <taxon>Tetrahymenina</taxon>
        <taxon>Tetrahymenidae</taxon>
        <taxon>Tetrahymena</taxon>
    </lineage>
</organism>
<dbReference type="AlphaFoldDB" id="W7XDL1"/>